<comment type="function">
    <text evidence="5">Required for morphogenesis and for the elongation of the flagellar filament by facilitating polymerization of the flagellin monomers at the tip of growing filament. Forms a capping structure, which prevents flagellin subunits (transported through the central channel of the flagellum) from leaking out without polymerization at the distal end.</text>
</comment>
<evidence type="ECO:0000256" key="1">
    <source>
        <dbReference type="ARBA" id="ARBA00009764"/>
    </source>
</evidence>
<dbReference type="InterPro" id="IPR003481">
    <property type="entry name" value="FliD_N"/>
</dbReference>
<comment type="subunit">
    <text evidence="2 5">Homopentamer.</text>
</comment>
<dbReference type="PANTHER" id="PTHR30288">
    <property type="entry name" value="FLAGELLAR CAP/ASSEMBLY PROTEIN FLID"/>
    <property type="match status" value="1"/>
</dbReference>
<dbReference type="Pfam" id="PF07195">
    <property type="entry name" value="FliD_C"/>
    <property type="match status" value="1"/>
</dbReference>
<dbReference type="GO" id="GO:0009421">
    <property type="term" value="C:bacterial-type flagellum filament cap"/>
    <property type="evidence" value="ECO:0007669"/>
    <property type="project" value="InterPro"/>
</dbReference>
<proteinExistence type="inferred from homology"/>
<keyword evidence="5" id="KW-0964">Secreted</keyword>
<sequence>MAGSMQITGLASGLDVNSIVEKLMDIEKQPLNRILEKKIETEYQKEYVSEINTRVYDFQASVFDMTLESSFKSKKTTSSNEDAIGAVAGLEAVNGTYTFRNVTLASSTVVSSTGQLNTSSIISSSSAVSGIDTTKSFEDAGFSATPDGAVVINGVSFTLSHYSSVDDFMQAVEDHSEADISDFSYNVSTETFSITADTGNTVALFDDIESGEQGFLEAINMKFIDKDAKLEDINTDTSITSGIFSINGVDFNVSTSVDSIQDIVDRINSSDAGVTAFYDEYSEKFTLKAKDEGNTEIVLEDKSTNFLEAMKIKDATQSLGTNASFEFNGIATTRSSNTFEINGIEFNLKEDTAGPVSIAVESDTEDVSKKVQDFVDKYNEVMTYLYNVINEDEASDEQKSSATTQEELKQLEKQGLLNGNNTIRMVHDQMKDFLATTFAGYTLEDIGISPAGAGGAVTEEMKIGMIEFDKEKFEQAMQDMPDVAEAMLRANGSTNKIKSQVVASADGSKQKFYLGYKNIGQDVSIKIDGTEYKLAANPSAADEFSIDRDTGYIEFFSPPPAGDIEATFDYWEGQTFDELEKTIGSGNGYRTTFSLGNDNIKQNVSVVVGDGSNVYTQVESEDELTGYTYLVDHDKGTIKFGNAPALGEDVKVSYEYMMADEGAFYQIYEGLKTYTGIGIFFQEESSLTSTISDYADRAVSLQDRLDSKEERLWKQYTNLETTLNNLQSQSSWLSGELAKLG</sequence>
<dbReference type="Pfam" id="PF02465">
    <property type="entry name" value="FliD_N"/>
    <property type="match status" value="1"/>
</dbReference>
<evidence type="ECO:0000256" key="3">
    <source>
        <dbReference type="ARBA" id="ARBA00023054"/>
    </source>
</evidence>
<evidence type="ECO:0000256" key="4">
    <source>
        <dbReference type="ARBA" id="ARBA00023143"/>
    </source>
</evidence>
<comment type="subcellular location">
    <subcellularLocation>
        <location evidence="5">Secreted</location>
    </subcellularLocation>
    <subcellularLocation>
        <location evidence="5">Bacterial flagellum</location>
    </subcellularLocation>
</comment>
<dbReference type="Proteomes" id="UP000234857">
    <property type="component" value="Unassembled WGS sequence"/>
</dbReference>
<feature type="domain" description="Flagellar hook-associated protein 2 N-terminal" evidence="6">
    <location>
        <begin position="12"/>
        <end position="107"/>
    </location>
</feature>
<protein>
    <recommendedName>
        <fullName evidence="5">Flagellar hook-associated protein 2</fullName>
        <shortName evidence="5">HAP2</shortName>
    </recommendedName>
    <alternativeName>
        <fullName evidence="5">Flagellar cap protein</fullName>
    </alternativeName>
</protein>
<feature type="domain" description="Flagellar hook-associated protein 2 C-terminal" evidence="7">
    <location>
        <begin position="320"/>
        <end position="727"/>
    </location>
</feature>
<dbReference type="Gene3D" id="3.30.70.2120">
    <property type="match status" value="1"/>
</dbReference>
<dbReference type="PANTHER" id="PTHR30288:SF0">
    <property type="entry name" value="FLAGELLAR HOOK-ASSOCIATED PROTEIN 2"/>
    <property type="match status" value="1"/>
</dbReference>
<evidence type="ECO:0000313" key="8">
    <source>
        <dbReference type="EMBL" id="PLX18716.1"/>
    </source>
</evidence>
<accession>A0A2N5ZJ95</accession>
<dbReference type="GO" id="GO:0071973">
    <property type="term" value="P:bacterial-type flagellum-dependent cell motility"/>
    <property type="evidence" value="ECO:0007669"/>
    <property type="project" value="TreeGrafter"/>
</dbReference>
<comment type="caution">
    <text evidence="8">The sequence shown here is derived from an EMBL/GenBank/DDBJ whole genome shotgun (WGS) entry which is preliminary data.</text>
</comment>
<dbReference type="GO" id="GO:0007155">
    <property type="term" value="P:cell adhesion"/>
    <property type="evidence" value="ECO:0007669"/>
    <property type="project" value="InterPro"/>
</dbReference>
<dbReference type="GO" id="GO:0009424">
    <property type="term" value="C:bacterial-type flagellum hook"/>
    <property type="evidence" value="ECO:0007669"/>
    <property type="project" value="UniProtKB-UniRule"/>
</dbReference>
<evidence type="ECO:0000313" key="9">
    <source>
        <dbReference type="Proteomes" id="UP000234857"/>
    </source>
</evidence>
<evidence type="ECO:0000259" key="6">
    <source>
        <dbReference type="Pfam" id="PF02465"/>
    </source>
</evidence>
<evidence type="ECO:0000256" key="5">
    <source>
        <dbReference type="RuleBase" id="RU362066"/>
    </source>
</evidence>
<reference evidence="8 9" key="1">
    <citation type="submission" date="2017-11" db="EMBL/GenBank/DDBJ databases">
        <title>Genome-resolved metagenomics identifies genetic mobility, metabolic interactions, and unexpected diversity in perchlorate-reducing communities.</title>
        <authorList>
            <person name="Barnum T.P."/>
            <person name="Figueroa I.A."/>
            <person name="Carlstrom C.I."/>
            <person name="Lucas L.N."/>
            <person name="Engelbrektson A.L."/>
            <person name="Coates J.D."/>
        </authorList>
    </citation>
    <scope>NUCLEOTIDE SEQUENCE [LARGE SCALE GENOMIC DNA]</scope>
    <source>
        <strain evidence="8">BM706</strain>
    </source>
</reference>
<dbReference type="AlphaFoldDB" id="A0A2N5ZJ95"/>
<keyword evidence="3" id="KW-0175">Coiled coil</keyword>
<gene>
    <name evidence="8" type="ORF">C0601_03850</name>
</gene>
<dbReference type="EMBL" id="PKTG01000053">
    <property type="protein sequence ID" value="PLX18716.1"/>
    <property type="molecule type" value="Genomic_DNA"/>
</dbReference>
<keyword evidence="4 5" id="KW-0975">Bacterial flagellum</keyword>
<dbReference type="GO" id="GO:0005576">
    <property type="term" value="C:extracellular region"/>
    <property type="evidence" value="ECO:0007669"/>
    <property type="project" value="UniProtKB-SubCell"/>
</dbReference>
<evidence type="ECO:0000259" key="7">
    <source>
        <dbReference type="Pfam" id="PF07195"/>
    </source>
</evidence>
<dbReference type="InterPro" id="IPR040026">
    <property type="entry name" value="FliD"/>
</dbReference>
<organism evidence="8 9">
    <name type="scientific">Muiribacterium halophilum</name>
    <dbReference type="NCBI Taxonomy" id="2053465"/>
    <lineage>
        <taxon>Bacteria</taxon>
        <taxon>Candidatus Muiribacteriota</taxon>
        <taxon>Candidatus Muiribacteriia</taxon>
        <taxon>Candidatus Muiribacteriales</taxon>
        <taxon>Candidatus Muiribacteriaceae</taxon>
        <taxon>Candidatus Muiribacterium</taxon>
    </lineage>
</organism>
<evidence type="ECO:0000256" key="2">
    <source>
        <dbReference type="ARBA" id="ARBA00011255"/>
    </source>
</evidence>
<comment type="similarity">
    <text evidence="1 5">Belongs to the FliD family.</text>
</comment>
<dbReference type="InterPro" id="IPR010809">
    <property type="entry name" value="FliD_C"/>
</dbReference>
<name>A0A2N5ZJ95_MUIH1</name>